<protein>
    <submittedName>
        <fullName evidence="9">FtsW/RodA/SpoVE family cell division protein</fullName>
    </submittedName>
    <submittedName>
        <fullName evidence="8">Rod shape-determining protein RodA</fullName>
    </submittedName>
</protein>
<dbReference type="AlphaFoldDB" id="A0A7Z7QNY6"/>
<dbReference type="Pfam" id="PF01098">
    <property type="entry name" value="FTSW_RODA_SPOVE"/>
    <property type="match status" value="1"/>
</dbReference>
<dbReference type="Proteomes" id="UP000264146">
    <property type="component" value="Chromosome"/>
</dbReference>
<evidence type="ECO:0000256" key="1">
    <source>
        <dbReference type="ARBA" id="ARBA00004141"/>
    </source>
</evidence>
<dbReference type="EMBL" id="LR962863">
    <property type="protein sequence ID" value="CAD7359206.1"/>
    <property type="molecule type" value="Genomic_DNA"/>
</dbReference>
<reference evidence="9" key="2">
    <citation type="submission" date="2018-06" db="EMBL/GenBank/DDBJ databases">
        <authorList>
            <consortium name="Pathogen Informatics"/>
            <person name="Doyle S."/>
        </authorList>
    </citation>
    <scope>NUCLEOTIDE SEQUENCE [LARGE SCALE GENOMIC DNA]</scope>
    <source>
        <strain evidence="9">NCTC12218</strain>
    </source>
</reference>
<organism evidence="9">
    <name type="scientific">Staphylococcus schleiferi</name>
    <dbReference type="NCBI Taxonomy" id="1295"/>
    <lineage>
        <taxon>Bacteria</taxon>
        <taxon>Bacillati</taxon>
        <taxon>Bacillota</taxon>
        <taxon>Bacilli</taxon>
        <taxon>Bacillales</taxon>
        <taxon>Staphylococcaceae</taxon>
        <taxon>Staphylococcus</taxon>
    </lineage>
</organism>
<gene>
    <name evidence="9" type="primary">ftsW_1</name>
    <name evidence="8" type="ORF">C1O36_10135</name>
    <name evidence="9" type="ORF">NCTC12218_00807</name>
</gene>
<evidence type="ECO:0000313" key="11">
    <source>
        <dbReference type="Proteomes" id="UP000572988"/>
    </source>
</evidence>
<keyword evidence="2 6" id="KW-0812">Transmembrane</keyword>
<dbReference type="GO" id="GO:0005886">
    <property type="term" value="C:plasma membrane"/>
    <property type="evidence" value="ECO:0007669"/>
    <property type="project" value="TreeGrafter"/>
</dbReference>
<keyword evidence="9" id="KW-0132">Cell division</keyword>
<feature type="transmembrane region" description="Helical" evidence="6">
    <location>
        <begin position="53"/>
        <end position="70"/>
    </location>
</feature>
<dbReference type="GO" id="GO:0015648">
    <property type="term" value="F:lipid-linked peptidoglycan transporter activity"/>
    <property type="evidence" value="ECO:0007669"/>
    <property type="project" value="TreeGrafter"/>
</dbReference>
<name>A0A7Z7QNY6_STASC</name>
<keyword evidence="3" id="KW-0133">Cell shape</keyword>
<keyword evidence="11" id="KW-1185">Reference proteome</keyword>
<feature type="transmembrane region" description="Helical" evidence="6">
    <location>
        <begin position="177"/>
        <end position="195"/>
    </location>
</feature>
<dbReference type="PANTHER" id="PTHR30474">
    <property type="entry name" value="CELL CYCLE PROTEIN"/>
    <property type="match status" value="1"/>
</dbReference>
<feature type="transmembrane region" description="Helical" evidence="6">
    <location>
        <begin position="295"/>
        <end position="318"/>
    </location>
</feature>
<sequence length="405" mass="44993">MVSSRQQTQKSFLRRLDWQLITLITVLFVISIMTIHSAMGGGQYSLDFGLRQIFYYILGAIIAFIIMLFSPKKIRKYTYIIYFIFIVLLLGLIILPESAITPVINGAKSWYRFGPISIQPSEFMKIVLILAISKVVAQHNRFTFNKSFETDLMLLFKIAFVSIIPMALILLQNDLGTTLVILAIIAGIVIVSGVTWKILAPLFGTVIIIGFALILSIIYKPSLIENVAGIKTYQLGRINSWLDPYSYSSGDGFHLTESLKAIGSGQLIGKGLNNGEVYIPENHTDFIFSVIGEEFGFIGAVVLLGIFLLLLIHLLRMATNADDLFNKSFIVGYASLLLFHIVQNIGMTIQLLPITGIPLPFISYGGSSLWSLMTGIGVILSIHYHTPKKYDENLNTTKTASPSHN</sequence>
<keyword evidence="9" id="KW-0131">Cell cycle</keyword>
<comment type="subcellular location">
    <subcellularLocation>
        <location evidence="1">Membrane</location>
        <topology evidence="1">Multi-pass membrane protein</topology>
    </subcellularLocation>
</comment>
<dbReference type="EMBL" id="UHEF01000001">
    <property type="protein sequence ID" value="SUM87870.1"/>
    <property type="molecule type" value="Genomic_DNA"/>
</dbReference>
<dbReference type="Proteomes" id="UP000572988">
    <property type="component" value="Unassembled WGS sequence"/>
</dbReference>
<evidence type="ECO:0000313" key="7">
    <source>
        <dbReference type="EMBL" id="CAD7359206.1"/>
    </source>
</evidence>
<feature type="transmembrane region" description="Helical" evidence="6">
    <location>
        <begin position="202"/>
        <end position="219"/>
    </location>
</feature>
<dbReference type="EMBL" id="POVK01000038">
    <property type="protein sequence ID" value="NHA34826.1"/>
    <property type="molecule type" value="Genomic_DNA"/>
</dbReference>
<evidence type="ECO:0000256" key="6">
    <source>
        <dbReference type="SAM" id="Phobius"/>
    </source>
</evidence>
<evidence type="ECO:0000313" key="8">
    <source>
        <dbReference type="EMBL" id="NHA34826.1"/>
    </source>
</evidence>
<dbReference type="GO" id="GO:0032153">
    <property type="term" value="C:cell division site"/>
    <property type="evidence" value="ECO:0007669"/>
    <property type="project" value="TreeGrafter"/>
</dbReference>
<feature type="transmembrane region" description="Helical" evidence="6">
    <location>
        <begin position="154"/>
        <end position="171"/>
    </location>
</feature>
<dbReference type="RefSeq" id="WP_016426478.1">
    <property type="nucleotide sequence ID" value="NZ_CABKRV010000002.1"/>
</dbReference>
<dbReference type="GO" id="GO:0008360">
    <property type="term" value="P:regulation of cell shape"/>
    <property type="evidence" value="ECO:0007669"/>
    <property type="project" value="UniProtKB-KW"/>
</dbReference>
<dbReference type="GO" id="GO:0051301">
    <property type="term" value="P:cell division"/>
    <property type="evidence" value="ECO:0007669"/>
    <property type="project" value="UniProtKB-KW"/>
</dbReference>
<evidence type="ECO:0000256" key="5">
    <source>
        <dbReference type="ARBA" id="ARBA00023136"/>
    </source>
</evidence>
<proteinExistence type="predicted"/>
<evidence type="ECO:0000313" key="10">
    <source>
        <dbReference type="Proteomes" id="UP000264146"/>
    </source>
</evidence>
<keyword evidence="5 6" id="KW-0472">Membrane</keyword>
<keyword evidence="4 6" id="KW-1133">Transmembrane helix</keyword>
<reference evidence="7 10" key="3">
    <citation type="submission" date="2020-11" db="EMBL/GenBank/DDBJ databases">
        <authorList>
            <consortium name="Pathogen Informatics"/>
        </authorList>
    </citation>
    <scope>NUCLEOTIDE SEQUENCE [LARGE SCALE GENOMIC DNA]</scope>
    <source>
        <strain evidence="7 10">NCTC12218</strain>
    </source>
</reference>
<feature type="transmembrane region" description="Helical" evidence="6">
    <location>
        <begin position="77"/>
        <end position="96"/>
    </location>
</feature>
<feature type="transmembrane region" description="Helical" evidence="6">
    <location>
        <begin position="330"/>
        <end position="349"/>
    </location>
</feature>
<accession>A0A7Z7QNY6</accession>
<feature type="transmembrane region" description="Helical" evidence="6">
    <location>
        <begin position="361"/>
        <end position="382"/>
    </location>
</feature>
<dbReference type="GeneID" id="93789528"/>
<evidence type="ECO:0000256" key="2">
    <source>
        <dbReference type="ARBA" id="ARBA00022692"/>
    </source>
</evidence>
<feature type="transmembrane region" description="Helical" evidence="6">
    <location>
        <begin position="20"/>
        <end position="41"/>
    </location>
</feature>
<evidence type="ECO:0000256" key="4">
    <source>
        <dbReference type="ARBA" id="ARBA00022989"/>
    </source>
</evidence>
<evidence type="ECO:0000313" key="9">
    <source>
        <dbReference type="EMBL" id="SUM87870.1"/>
    </source>
</evidence>
<reference evidence="8 11" key="1">
    <citation type="submission" date="2018-01" db="EMBL/GenBank/DDBJ databases">
        <title>Complete genome sequence of Staphylococcus Scheliferi isolated from human.</title>
        <authorList>
            <person name="Abouelkhair M.A."/>
            <person name="Bemis D.A."/>
            <person name="Kania S.A."/>
        </authorList>
    </citation>
    <scope>NUCLEOTIDE SEQUENCE [LARGE SCALE GENOMIC DNA]</scope>
    <source>
        <strain evidence="8 11">ATCC 43808</strain>
    </source>
</reference>
<feature type="transmembrane region" description="Helical" evidence="6">
    <location>
        <begin position="116"/>
        <end position="133"/>
    </location>
</feature>
<dbReference type="PANTHER" id="PTHR30474:SF1">
    <property type="entry name" value="PEPTIDOGLYCAN GLYCOSYLTRANSFERASE MRDB"/>
    <property type="match status" value="1"/>
</dbReference>
<dbReference type="InterPro" id="IPR001182">
    <property type="entry name" value="FtsW/RodA"/>
</dbReference>
<evidence type="ECO:0000256" key="3">
    <source>
        <dbReference type="ARBA" id="ARBA00022960"/>
    </source>
</evidence>